<dbReference type="Pfam" id="PF05714">
    <property type="entry name" value="PFam54_60"/>
    <property type="match status" value="1"/>
</dbReference>
<accession>B8F0N0</accession>
<keyword evidence="1" id="KW-0732">Signal</keyword>
<feature type="chain" id="PRO_5002868625" evidence="1">
    <location>
        <begin position="20"/>
        <end position="250"/>
    </location>
</feature>
<dbReference type="NCBIfam" id="NF033729">
    <property type="entry name" value="borfam54_2"/>
    <property type="match status" value="1"/>
</dbReference>
<dbReference type="InterPro" id="IPR008421">
    <property type="entry name" value="Borrelia_lipoprotein_PFam54/60"/>
</dbReference>
<feature type="signal peptide" evidence="1">
    <location>
        <begin position="1"/>
        <end position="19"/>
    </location>
</feature>
<protein>
    <submittedName>
        <fullName evidence="2">Antigen, P35</fullName>
    </submittedName>
</protein>
<sequence>MKKKLIILINVFLFISCQADVLKKNKVIRKNHNYKKQLGEKYMQGEKNRLIFLINSLVELNNKAIDNSFEKFKSEPSNQYNLPFKNVSWATLNKTLADDIEKSKMARRCLYAVLDYNERELQELGLILNSNVSCIKKIANKIMQNAGIEFQFRFEAIMRLLLAKKNNLMLLDISDLKRIKICIENFLALRTTFRECVKQLLNDYSGNKESIKSENNKLKDYLNKTFSNILLSMDRDPINLEQEIRNIIVI</sequence>
<dbReference type="Proteomes" id="UP000006103">
    <property type="component" value="Plasmid PBr_lp25"/>
</dbReference>
<dbReference type="AlphaFoldDB" id="B8F0N0"/>
<organism evidence="2 3">
    <name type="scientific">Borreliella garinii PBr</name>
    <dbReference type="NCBI Taxonomy" id="498743"/>
    <lineage>
        <taxon>Bacteria</taxon>
        <taxon>Pseudomonadati</taxon>
        <taxon>Spirochaetota</taxon>
        <taxon>Spirochaetia</taxon>
        <taxon>Spirochaetales</taxon>
        <taxon>Borreliaceae</taxon>
        <taxon>Borreliella</taxon>
    </lineage>
</organism>
<keyword evidence="3" id="KW-1185">Reference proteome</keyword>
<gene>
    <name evidence="2" type="ORF">BGAPBR_E0050</name>
</gene>
<proteinExistence type="predicted"/>
<dbReference type="RefSeq" id="WP_012622168.1">
    <property type="nucleotide sequence ID" value="NC_011856.1"/>
</dbReference>
<dbReference type="EMBL" id="CP001301">
    <property type="protein sequence ID" value="ACL34472.1"/>
    <property type="molecule type" value="Genomic_DNA"/>
</dbReference>
<evidence type="ECO:0000313" key="3">
    <source>
        <dbReference type="Proteomes" id="UP000006103"/>
    </source>
</evidence>
<reference evidence="2" key="1">
    <citation type="submission" date="2008-12" db="EMBL/GenBank/DDBJ databases">
        <authorList>
            <person name="Fraser-Liggett C.M."/>
            <person name="Mongodin E.F."/>
            <person name="Casjens B."/>
            <person name="Dunn J."/>
            <person name="Luft B."/>
            <person name="Qiu W."/>
            <person name="Schutzer S."/>
            <person name="Sebastian Y."/>
        </authorList>
    </citation>
    <scope>NUCLEOTIDE SEQUENCE [LARGE SCALE GENOMIC DNA]</scope>
    <source>
        <strain evidence="2">PBr</strain>
        <plasmid evidence="2">PBr_lp25</plasmid>
    </source>
</reference>
<name>B8F0N0_BORGR</name>
<evidence type="ECO:0000313" key="2">
    <source>
        <dbReference type="EMBL" id="ACL34472.1"/>
    </source>
</evidence>
<dbReference type="Gene3D" id="1.10.3160.10">
    <property type="entry name" value="Bbcrasp-1"/>
    <property type="match status" value="1"/>
</dbReference>
<geneLocation type="plasmid" evidence="2 3">
    <name>PBr_lp25</name>
</geneLocation>
<keyword evidence="2" id="KW-0614">Plasmid</keyword>
<evidence type="ECO:0000256" key="1">
    <source>
        <dbReference type="SAM" id="SignalP"/>
    </source>
</evidence>
<dbReference type="PROSITE" id="PS51257">
    <property type="entry name" value="PROKAR_LIPOPROTEIN"/>
    <property type="match status" value="1"/>
</dbReference>